<dbReference type="Proteomes" id="UP001244341">
    <property type="component" value="Chromosome 15b"/>
</dbReference>
<protein>
    <submittedName>
        <fullName evidence="2">Uncharacterized protein</fullName>
    </submittedName>
</protein>
<name>A0ABY8UN80_TETOB</name>
<accession>A0ABY8UN80</accession>
<feature type="region of interest" description="Disordered" evidence="1">
    <location>
        <begin position="136"/>
        <end position="160"/>
    </location>
</feature>
<evidence type="ECO:0000313" key="2">
    <source>
        <dbReference type="EMBL" id="WIA22795.1"/>
    </source>
</evidence>
<reference evidence="2 3" key="1">
    <citation type="submission" date="2023-05" db="EMBL/GenBank/DDBJ databases">
        <title>A 100% complete, gapless, phased diploid assembly of the Scenedesmus obliquus UTEX 3031 genome.</title>
        <authorList>
            <person name="Biondi T.C."/>
            <person name="Hanschen E.R."/>
            <person name="Kwon T."/>
            <person name="Eng W."/>
            <person name="Kruse C.P.S."/>
            <person name="Koehler S.I."/>
            <person name="Kunde Y."/>
            <person name="Gleasner C.D."/>
            <person name="You Mak K.T."/>
            <person name="Polle J."/>
            <person name="Hovde B.T."/>
            <person name="Starkenburg S.R."/>
        </authorList>
    </citation>
    <scope>NUCLEOTIDE SEQUENCE [LARGE SCALE GENOMIC DNA]</scope>
    <source>
        <strain evidence="2 3">DOE0152z</strain>
    </source>
</reference>
<sequence length="178" mass="19175">MLMKRPDGSVVCRFTAPPAPQVTFTPFADQYGLAYDYDKIWTTDTNNVLTGLSYSGTTTLNTNANTRNGQWGARSTYADANNRAYVVNPFYGGLANDQTNVNIFTDSTQISQAATTPLTVVDTVSTGFDTGATFGSYLPGTTATPREVEEGEGGGSEDNLVFPIRNQAALGGWFGRRR</sequence>
<dbReference type="EMBL" id="CP126222">
    <property type="protein sequence ID" value="WIA22795.1"/>
    <property type="molecule type" value="Genomic_DNA"/>
</dbReference>
<organism evidence="2 3">
    <name type="scientific">Tetradesmus obliquus</name>
    <name type="common">Green alga</name>
    <name type="synonym">Acutodesmus obliquus</name>
    <dbReference type="NCBI Taxonomy" id="3088"/>
    <lineage>
        <taxon>Eukaryota</taxon>
        <taxon>Viridiplantae</taxon>
        <taxon>Chlorophyta</taxon>
        <taxon>core chlorophytes</taxon>
        <taxon>Chlorophyceae</taxon>
        <taxon>CS clade</taxon>
        <taxon>Sphaeropleales</taxon>
        <taxon>Scenedesmaceae</taxon>
        <taxon>Tetradesmus</taxon>
    </lineage>
</organism>
<keyword evidence="3" id="KW-1185">Reference proteome</keyword>
<evidence type="ECO:0000313" key="3">
    <source>
        <dbReference type="Proteomes" id="UP001244341"/>
    </source>
</evidence>
<gene>
    <name evidence="2" type="ORF">OEZ85_001191</name>
</gene>
<proteinExistence type="predicted"/>
<evidence type="ECO:0000256" key="1">
    <source>
        <dbReference type="SAM" id="MobiDB-lite"/>
    </source>
</evidence>